<keyword evidence="2" id="KW-0012">Acyltransferase</keyword>
<evidence type="ECO:0000259" key="3">
    <source>
        <dbReference type="PROSITE" id="PS51186"/>
    </source>
</evidence>
<dbReference type="Pfam" id="PF00583">
    <property type="entry name" value="Acetyltransf_1"/>
    <property type="match status" value="1"/>
</dbReference>
<dbReference type="GO" id="GO:0016747">
    <property type="term" value="F:acyltransferase activity, transferring groups other than amino-acyl groups"/>
    <property type="evidence" value="ECO:0007669"/>
    <property type="project" value="InterPro"/>
</dbReference>
<dbReference type="AlphaFoldDB" id="A0A1M5RRG0"/>
<evidence type="ECO:0000256" key="1">
    <source>
        <dbReference type="ARBA" id="ARBA00022679"/>
    </source>
</evidence>
<dbReference type="InterPro" id="IPR000182">
    <property type="entry name" value="GNAT_dom"/>
</dbReference>
<keyword evidence="5" id="KW-1185">Reference proteome</keyword>
<evidence type="ECO:0000313" key="5">
    <source>
        <dbReference type="Proteomes" id="UP000184221"/>
    </source>
</evidence>
<dbReference type="STRING" id="996342.SAMN05443551_1855"/>
<dbReference type="PANTHER" id="PTHR43072:SF23">
    <property type="entry name" value="UPF0039 PROTEIN C11D3.02C"/>
    <property type="match status" value="1"/>
</dbReference>
<keyword evidence="1 4" id="KW-0808">Transferase</keyword>
<dbReference type="PROSITE" id="PS51186">
    <property type="entry name" value="GNAT"/>
    <property type="match status" value="1"/>
</dbReference>
<dbReference type="EMBL" id="FQXC01000002">
    <property type="protein sequence ID" value="SHH28779.1"/>
    <property type="molecule type" value="Genomic_DNA"/>
</dbReference>
<gene>
    <name evidence="4" type="ORF">SAMN05443551_1855</name>
</gene>
<sequence>MIVRPARVSDAAAVTALVNDIVDNTTVTFTSVRKVEADIAADIASRGAAFQVVEIDGEVAGFATYFPFRAGVGYGHTKEHSIVLGPHARGRGCGSALMAALEDVARSDGVHSLIAGVSAENDVGRAFHAALGFVEVGVLPEVGRKFDRWLDLVLMQKIL</sequence>
<reference evidence="4 5" key="1">
    <citation type="submission" date="2016-11" db="EMBL/GenBank/DDBJ databases">
        <authorList>
            <person name="Jaros S."/>
            <person name="Januszkiewicz K."/>
            <person name="Wedrychowicz H."/>
        </authorList>
    </citation>
    <scope>NUCLEOTIDE SEQUENCE [LARGE SCALE GENOMIC DNA]</scope>
    <source>
        <strain evidence="4 5">DSM 29431</strain>
    </source>
</reference>
<evidence type="ECO:0000256" key="2">
    <source>
        <dbReference type="ARBA" id="ARBA00023315"/>
    </source>
</evidence>
<dbReference type="SUPFAM" id="SSF55729">
    <property type="entry name" value="Acyl-CoA N-acyltransferases (Nat)"/>
    <property type="match status" value="1"/>
</dbReference>
<protein>
    <submittedName>
        <fullName evidence="4">Phosphinothricin acetyltransferase</fullName>
    </submittedName>
</protein>
<evidence type="ECO:0000313" key="4">
    <source>
        <dbReference type="EMBL" id="SHH28779.1"/>
    </source>
</evidence>
<dbReference type="Proteomes" id="UP000184221">
    <property type="component" value="Unassembled WGS sequence"/>
</dbReference>
<proteinExistence type="predicted"/>
<dbReference type="OrthoDB" id="5459937at2"/>
<dbReference type="InterPro" id="IPR016181">
    <property type="entry name" value="Acyl_CoA_acyltransferase"/>
</dbReference>
<organism evidence="4 5">
    <name type="scientific">Marivita hallyeonensis</name>
    <dbReference type="NCBI Taxonomy" id="996342"/>
    <lineage>
        <taxon>Bacteria</taxon>
        <taxon>Pseudomonadati</taxon>
        <taxon>Pseudomonadota</taxon>
        <taxon>Alphaproteobacteria</taxon>
        <taxon>Rhodobacterales</taxon>
        <taxon>Roseobacteraceae</taxon>
        <taxon>Marivita</taxon>
    </lineage>
</organism>
<name>A0A1M5RRG0_9RHOB</name>
<dbReference type="CDD" id="cd04301">
    <property type="entry name" value="NAT_SF"/>
    <property type="match status" value="1"/>
</dbReference>
<feature type="domain" description="N-acetyltransferase" evidence="3">
    <location>
        <begin position="1"/>
        <end position="159"/>
    </location>
</feature>
<dbReference type="RefSeq" id="WP_072777188.1">
    <property type="nucleotide sequence ID" value="NZ_FQXC01000002.1"/>
</dbReference>
<accession>A0A1M5RRG0</accession>
<dbReference type="Gene3D" id="3.40.630.30">
    <property type="match status" value="1"/>
</dbReference>
<dbReference type="PANTHER" id="PTHR43072">
    <property type="entry name" value="N-ACETYLTRANSFERASE"/>
    <property type="match status" value="1"/>
</dbReference>